<evidence type="ECO:0000313" key="3">
    <source>
        <dbReference type="Proteomes" id="UP000663124"/>
    </source>
</evidence>
<gene>
    <name evidence="2" type="ORF">Lepto782_05300</name>
</gene>
<evidence type="ECO:0000313" key="2">
    <source>
        <dbReference type="EMBL" id="QOI41742.1"/>
    </source>
</evidence>
<dbReference type="Proteomes" id="UP000663124">
    <property type="component" value="Chromosome 1"/>
</dbReference>
<sequence>MYKYVTFLFCCLLVFQFCRTNNSTETSNNRITFQQAQACCEMICKESLNKSCEQNNKSELCDCGEECQAGPPQVMLEYGWTPSEQEWETLEQFGATKQNTKTLNSEKCFKMLKTKPRKDVQKAHVR</sequence>
<organism evidence="2 3">
    <name type="scientific">Leptospira interrogans serovar Canicola</name>
    <dbReference type="NCBI Taxonomy" id="211880"/>
    <lineage>
        <taxon>Bacteria</taxon>
        <taxon>Pseudomonadati</taxon>
        <taxon>Spirochaetota</taxon>
        <taxon>Spirochaetia</taxon>
        <taxon>Leptospirales</taxon>
        <taxon>Leptospiraceae</taxon>
        <taxon>Leptospira</taxon>
    </lineage>
</organism>
<proteinExistence type="predicted"/>
<name>A0AAP9W8Y9_LEPIR</name>
<evidence type="ECO:0000256" key="1">
    <source>
        <dbReference type="SAM" id="SignalP"/>
    </source>
</evidence>
<protein>
    <recommendedName>
        <fullName evidence="4">Lipoprotein</fullName>
    </recommendedName>
</protein>
<dbReference type="EMBL" id="CP043884">
    <property type="protein sequence ID" value="QOI41742.1"/>
    <property type="molecule type" value="Genomic_DNA"/>
</dbReference>
<feature type="signal peptide" evidence="1">
    <location>
        <begin position="1"/>
        <end position="20"/>
    </location>
</feature>
<accession>A0AAP9W8Y9</accession>
<evidence type="ECO:0008006" key="4">
    <source>
        <dbReference type="Google" id="ProtNLM"/>
    </source>
</evidence>
<dbReference type="RefSeq" id="WP_000280198.1">
    <property type="nucleotide sequence ID" value="NZ_CP043884.1"/>
</dbReference>
<reference evidence="2" key="1">
    <citation type="submission" date="2019-09" db="EMBL/GenBank/DDBJ databases">
        <title>Comparative Genomics of Leptospira interrogans Reveals Genome Plasticity - A Common Adaptive Strategy for Survival in Various Hosts.</title>
        <authorList>
            <person name="Ramli S.R."/>
            <person name="Bunk B."/>
            <person name="Goris M."/>
            <person name="Bhuju S."/>
            <person name="Jarek M."/>
            <person name="Sproer C."/>
            <person name="Mustakim S."/>
            <person name="Strommenger B."/>
            <person name="Pessler F."/>
        </authorList>
    </citation>
    <scope>NUCLEOTIDE SEQUENCE</scope>
    <source>
        <strain evidence="2">782</strain>
    </source>
</reference>
<feature type="chain" id="PRO_5042873292" description="Lipoprotein" evidence="1">
    <location>
        <begin position="21"/>
        <end position="126"/>
    </location>
</feature>
<dbReference type="AlphaFoldDB" id="A0AAP9W8Y9"/>
<keyword evidence="1" id="KW-0732">Signal</keyword>